<gene>
    <name evidence="1" type="ORF">CFX1CAM_1918</name>
</gene>
<dbReference type="AlphaFoldDB" id="A0A1Y6K5R9"/>
<accession>A0A1Y6K5R9</accession>
<dbReference type="OrthoDB" id="275270at2"/>
<keyword evidence="2" id="KW-1185">Reference proteome</keyword>
<protein>
    <submittedName>
        <fullName evidence="1">Uncharacterized protein</fullName>
    </submittedName>
</protein>
<evidence type="ECO:0000313" key="1">
    <source>
        <dbReference type="EMBL" id="SMX54983.1"/>
    </source>
</evidence>
<dbReference type="KEGG" id="abat:CFX1CAM_1918"/>
<dbReference type="Proteomes" id="UP000195514">
    <property type="component" value="Chromosome I"/>
</dbReference>
<sequence length="682" mass="75968">MRNQSSRLPIILTIILLLALCCLCISLVIFASGSIILARSTTPTVDPPTIIEQPLADLVQPTRIVTPTDQGISTPGTDIGEKIDTLEVLKAANVPINDPILLAEQLGGKTNIPRTFPDPNAPYQVGDSKAFWVTNVDTRQNFQVIATLRYLGEHTYFWIEDNVAYEPEDLVQLGDTFDQEIVPMTRAFFGSEWSPGVDHDPRIHILYARNLGEFLAGYYSSSDELHPDAHQFSNAHEMFLINADTMRLWHDSIYSTLAHELQHMIHWHIDKNEETWLNEGFSMLAELINGYDPGGFDRQYIQNTDLQLTDWGSSIGSNGPHYGAAMLFTTYFYDRFGATVTQKLVAEQKNGLEGIDAVLQELDIRDPLTGEPLTAEDVFADWAVANLLGDPNIGDGRYYYNIYPQAPQAAPTTHLTACPTGPFTYHVAQFGVDAIKISCPGDLTLSFAGETTTNLLPIEPYSGSFFFWSNTGDQSNMSLKREFDLTEVSGPVNMTYQTWYDLELDYDYVFVSASIDGISWQILNSTSCTMNNPSGNSYGCGLTGASDGWQLEQVDLTPFAGKLVSLRFDYITDAAVNGNGFALDDIRIDAINYFTDFEADDGGWLGEGFVRIQNVLPQSFRVTMITYGKRIHVVPLELDENNQFEIDISLGQDIESIILVISGTTPYTRQRAVYQVEVEPLP</sequence>
<reference evidence="2" key="1">
    <citation type="submission" date="2017-05" db="EMBL/GenBank/DDBJ databases">
        <authorList>
            <person name="Kirkegaard R."/>
            <person name="Mcilroy J S."/>
        </authorList>
    </citation>
    <scope>NUCLEOTIDE SEQUENCE [LARGE SCALE GENOMIC DNA]</scope>
</reference>
<dbReference type="Pfam" id="PF20773">
    <property type="entry name" value="InhA-like_MAM"/>
    <property type="match status" value="1"/>
</dbReference>
<dbReference type="RefSeq" id="WP_087862781.1">
    <property type="nucleotide sequence ID" value="NZ_LT859958.1"/>
</dbReference>
<proteinExistence type="predicted"/>
<organism evidence="1 2">
    <name type="scientific">Candidatus Brevifilum fermentans</name>
    <dbReference type="NCBI Taxonomy" id="1986204"/>
    <lineage>
        <taxon>Bacteria</taxon>
        <taxon>Bacillati</taxon>
        <taxon>Chloroflexota</taxon>
        <taxon>Anaerolineae</taxon>
        <taxon>Anaerolineales</taxon>
        <taxon>Anaerolineaceae</taxon>
        <taxon>Candidatus Brevifilum</taxon>
    </lineage>
</organism>
<name>A0A1Y6K5R9_9CHLR</name>
<evidence type="ECO:0000313" key="2">
    <source>
        <dbReference type="Proteomes" id="UP000195514"/>
    </source>
</evidence>
<dbReference type="EMBL" id="LT859958">
    <property type="protein sequence ID" value="SMX54983.1"/>
    <property type="molecule type" value="Genomic_DNA"/>
</dbReference>